<dbReference type="HOGENOM" id="CLU_108136_0_0_1"/>
<sequence length="211" mass="22371">MSEVNGKVKAGGKLDVEDEEARQARIEELLQKVNASSGSSTSRPGVSGLLSGPGERPHAVEPPSELLSRVQAFLPELAASNAELETRAREDPGSVDIENVNPEAGQYIEMNLGLGVFEQRRSRRPSSSSSSSLSSLSSSSNSTSDPGESSSDSDQDEEDEGEDEESDADACSEDGVSTGRIPARPRPTRPLPRRARIVELGAQRASSLPPQ</sequence>
<dbReference type="GO" id="GO:0062064">
    <property type="term" value="F:box C/D methylation guide snoRNP complex binding"/>
    <property type="evidence" value="ECO:0007669"/>
    <property type="project" value="TreeGrafter"/>
</dbReference>
<proteinExistence type="predicted"/>
<dbReference type="GeneID" id="19300492"/>
<dbReference type="AlphaFoldDB" id="S7QJW1"/>
<dbReference type="KEGG" id="gtr:GLOTRDRAFT_118452"/>
<feature type="region of interest" description="Disordered" evidence="1">
    <location>
        <begin position="32"/>
        <end position="64"/>
    </location>
</feature>
<name>S7QJW1_GLOTA</name>
<feature type="region of interest" description="Disordered" evidence="1">
    <location>
        <begin position="118"/>
        <end position="211"/>
    </location>
</feature>
<feature type="compositionally biased region" description="Low complexity" evidence="1">
    <location>
        <begin position="125"/>
        <end position="150"/>
    </location>
</feature>
<feature type="compositionally biased region" description="Low complexity" evidence="1">
    <location>
        <begin position="36"/>
        <end position="48"/>
    </location>
</feature>
<feature type="region of interest" description="Disordered" evidence="1">
    <location>
        <begin position="83"/>
        <end position="104"/>
    </location>
</feature>
<dbReference type="eggNOG" id="ENOG502SBR7">
    <property type="taxonomic scope" value="Eukaryota"/>
</dbReference>
<dbReference type="Proteomes" id="UP000030669">
    <property type="component" value="Unassembled WGS sequence"/>
</dbReference>
<dbReference type="InterPro" id="IPR027921">
    <property type="entry name" value="NOPCHAP1"/>
</dbReference>
<dbReference type="OrthoDB" id="1112980at2759"/>
<dbReference type="PANTHER" id="PTHR28674">
    <property type="entry name" value="SIMILAR TO DNA SEGMENT, CHR 10, WAYNE STATE UNIVERSITY 102,-EXPRESSED"/>
    <property type="match status" value="1"/>
</dbReference>
<evidence type="ECO:0000256" key="1">
    <source>
        <dbReference type="SAM" id="MobiDB-lite"/>
    </source>
</evidence>
<evidence type="ECO:0000313" key="3">
    <source>
        <dbReference type="Proteomes" id="UP000030669"/>
    </source>
</evidence>
<dbReference type="OMA" id="MHKLNTA"/>
<feature type="compositionally biased region" description="Acidic residues" evidence="1">
    <location>
        <begin position="151"/>
        <end position="172"/>
    </location>
</feature>
<protein>
    <submittedName>
        <fullName evidence="2">Uncharacterized protein</fullName>
    </submittedName>
</protein>
<keyword evidence="3" id="KW-1185">Reference proteome</keyword>
<accession>S7QJW1</accession>
<organism evidence="2 3">
    <name type="scientific">Gloeophyllum trabeum (strain ATCC 11539 / FP-39264 / Madison 617)</name>
    <name type="common">Brown rot fungus</name>
    <dbReference type="NCBI Taxonomy" id="670483"/>
    <lineage>
        <taxon>Eukaryota</taxon>
        <taxon>Fungi</taxon>
        <taxon>Dikarya</taxon>
        <taxon>Basidiomycota</taxon>
        <taxon>Agaricomycotina</taxon>
        <taxon>Agaricomycetes</taxon>
        <taxon>Gloeophyllales</taxon>
        <taxon>Gloeophyllaceae</taxon>
        <taxon>Gloeophyllum</taxon>
    </lineage>
</organism>
<dbReference type="GO" id="GO:0000492">
    <property type="term" value="P:box C/D snoRNP assembly"/>
    <property type="evidence" value="ECO:0007669"/>
    <property type="project" value="InterPro"/>
</dbReference>
<dbReference type="RefSeq" id="XP_007860491.1">
    <property type="nucleotide sequence ID" value="XM_007862300.1"/>
</dbReference>
<dbReference type="EMBL" id="KB469296">
    <property type="protein sequence ID" value="EPQ59991.1"/>
    <property type="molecule type" value="Genomic_DNA"/>
</dbReference>
<dbReference type="Pfam" id="PF15370">
    <property type="entry name" value="NOPCHAP1"/>
    <property type="match status" value="1"/>
</dbReference>
<evidence type="ECO:0000313" key="2">
    <source>
        <dbReference type="EMBL" id="EPQ59991.1"/>
    </source>
</evidence>
<reference evidence="2 3" key="1">
    <citation type="journal article" date="2012" name="Science">
        <title>The Paleozoic origin of enzymatic lignin decomposition reconstructed from 31 fungal genomes.</title>
        <authorList>
            <person name="Floudas D."/>
            <person name="Binder M."/>
            <person name="Riley R."/>
            <person name="Barry K."/>
            <person name="Blanchette R.A."/>
            <person name="Henrissat B."/>
            <person name="Martinez A.T."/>
            <person name="Otillar R."/>
            <person name="Spatafora J.W."/>
            <person name="Yadav J.S."/>
            <person name="Aerts A."/>
            <person name="Benoit I."/>
            <person name="Boyd A."/>
            <person name="Carlson A."/>
            <person name="Copeland A."/>
            <person name="Coutinho P.M."/>
            <person name="de Vries R.P."/>
            <person name="Ferreira P."/>
            <person name="Findley K."/>
            <person name="Foster B."/>
            <person name="Gaskell J."/>
            <person name="Glotzer D."/>
            <person name="Gorecki P."/>
            <person name="Heitman J."/>
            <person name="Hesse C."/>
            <person name="Hori C."/>
            <person name="Igarashi K."/>
            <person name="Jurgens J.A."/>
            <person name="Kallen N."/>
            <person name="Kersten P."/>
            <person name="Kohler A."/>
            <person name="Kuees U."/>
            <person name="Kumar T.K.A."/>
            <person name="Kuo A."/>
            <person name="LaButti K."/>
            <person name="Larrondo L.F."/>
            <person name="Lindquist E."/>
            <person name="Ling A."/>
            <person name="Lombard V."/>
            <person name="Lucas S."/>
            <person name="Lundell T."/>
            <person name="Martin R."/>
            <person name="McLaughlin D.J."/>
            <person name="Morgenstern I."/>
            <person name="Morin E."/>
            <person name="Murat C."/>
            <person name="Nagy L.G."/>
            <person name="Nolan M."/>
            <person name="Ohm R.A."/>
            <person name="Patyshakuliyeva A."/>
            <person name="Rokas A."/>
            <person name="Ruiz-Duenas F.J."/>
            <person name="Sabat G."/>
            <person name="Salamov A."/>
            <person name="Samejima M."/>
            <person name="Schmutz J."/>
            <person name="Slot J.C."/>
            <person name="St John F."/>
            <person name="Stenlid J."/>
            <person name="Sun H."/>
            <person name="Sun S."/>
            <person name="Syed K."/>
            <person name="Tsang A."/>
            <person name="Wiebenga A."/>
            <person name="Young D."/>
            <person name="Pisabarro A."/>
            <person name="Eastwood D.C."/>
            <person name="Martin F."/>
            <person name="Cullen D."/>
            <person name="Grigoriev I.V."/>
            <person name="Hibbett D.S."/>
        </authorList>
    </citation>
    <scope>NUCLEOTIDE SEQUENCE [LARGE SCALE GENOMIC DNA]</scope>
    <source>
        <strain evidence="2 3">ATCC 11539</strain>
    </source>
</reference>
<dbReference type="PANTHER" id="PTHR28674:SF1">
    <property type="entry name" value="NOP PROTEIN CHAPERONE 1"/>
    <property type="match status" value="1"/>
</dbReference>
<gene>
    <name evidence="2" type="ORF">GLOTRDRAFT_118452</name>
</gene>